<dbReference type="InterPro" id="IPR051801">
    <property type="entry name" value="GH28_Enzymes"/>
</dbReference>
<dbReference type="InterPro" id="IPR006626">
    <property type="entry name" value="PbH1"/>
</dbReference>
<keyword evidence="3" id="KW-1185">Reference proteome</keyword>
<dbReference type="InterPro" id="IPR011050">
    <property type="entry name" value="Pectin_lyase_fold/virulence"/>
</dbReference>
<dbReference type="NCBIfam" id="TIGR03804">
    <property type="entry name" value="para_beta_helix"/>
    <property type="match status" value="1"/>
</dbReference>
<dbReference type="Proteomes" id="UP000636453">
    <property type="component" value="Unassembled WGS sequence"/>
</dbReference>
<gene>
    <name evidence="2" type="ORF">GCM10007167_08860</name>
</gene>
<dbReference type="InterPro" id="IPR024535">
    <property type="entry name" value="RHGA/B-epi-like_pectate_lyase"/>
</dbReference>
<sequence>MKQNELVHVVPEARTPRREFLRTSMLLAVPAMLGGVALPKVAKAAYVPPTRARGTTRLNVKNYGALGNGTANDTAAIQRAINALPSTGGTVYIPAGTYMIDAVKSIRLRSKMHLQLDPAAKLVAIPNAALKAYVVLADKVTDIEISGGQIIGERYGHRRTDGEWGHAVMIRGSKRVTVRDIRLADCYGDGLSIGAASVWNGTPIMSEDVVIANMVSHNNRRQALTIGRSKYVQVHDSVLSGTNGVAPECGIDIEPDLPEDGGYTDNVVIQNCVVKENAKYGINIFKSVRNVTIRGCTIERNKSCGVVTVGCTGIRLEANTIRYNSATGVYLQTNSSTITITGNTFYGNYARLGIQTRTAFTLTGWSSRIERDILYKDSVSGLKILTNYYR</sequence>
<evidence type="ECO:0000313" key="2">
    <source>
        <dbReference type="EMBL" id="GHE29251.1"/>
    </source>
</evidence>
<organism evidence="2 3">
    <name type="scientific">Vulcaniibacterium thermophilum</name>
    <dbReference type="NCBI Taxonomy" id="1169913"/>
    <lineage>
        <taxon>Bacteria</taxon>
        <taxon>Pseudomonadati</taxon>
        <taxon>Pseudomonadota</taxon>
        <taxon>Gammaproteobacteria</taxon>
        <taxon>Lysobacterales</taxon>
        <taxon>Lysobacteraceae</taxon>
        <taxon>Vulcaniibacterium</taxon>
    </lineage>
</organism>
<dbReference type="SUPFAM" id="SSF51126">
    <property type="entry name" value="Pectin lyase-like"/>
    <property type="match status" value="1"/>
</dbReference>
<reference evidence="2" key="2">
    <citation type="submission" date="2020-09" db="EMBL/GenBank/DDBJ databases">
        <authorList>
            <person name="Sun Q."/>
            <person name="Kim S."/>
        </authorList>
    </citation>
    <scope>NUCLEOTIDE SEQUENCE</scope>
    <source>
        <strain evidence="2">KCTC 32020</strain>
    </source>
</reference>
<dbReference type="EMBL" id="BNCF01000003">
    <property type="protein sequence ID" value="GHE29251.1"/>
    <property type="molecule type" value="Genomic_DNA"/>
</dbReference>
<name>A0A918YXV0_9GAMM</name>
<dbReference type="PROSITE" id="PS51318">
    <property type="entry name" value="TAT"/>
    <property type="match status" value="1"/>
</dbReference>
<dbReference type="Pfam" id="PF12708">
    <property type="entry name" value="Pect-lyase_RHGA_epim"/>
    <property type="match status" value="1"/>
</dbReference>
<dbReference type="InterPro" id="IPR022441">
    <property type="entry name" value="Para_beta_helix_rpt-2"/>
</dbReference>
<dbReference type="OrthoDB" id="3291491at2"/>
<dbReference type="SMART" id="SM00710">
    <property type="entry name" value="PbH1"/>
    <property type="match status" value="8"/>
</dbReference>
<dbReference type="InterPro" id="IPR012334">
    <property type="entry name" value="Pectin_lyas_fold"/>
</dbReference>
<reference evidence="2" key="1">
    <citation type="journal article" date="2014" name="Int. J. Syst. Evol. Microbiol.">
        <title>Complete genome sequence of Corynebacterium casei LMG S-19264T (=DSM 44701T), isolated from a smear-ripened cheese.</title>
        <authorList>
            <consortium name="US DOE Joint Genome Institute (JGI-PGF)"/>
            <person name="Walter F."/>
            <person name="Albersmeier A."/>
            <person name="Kalinowski J."/>
            <person name="Ruckert C."/>
        </authorList>
    </citation>
    <scope>NUCLEOTIDE SEQUENCE</scope>
    <source>
        <strain evidence="2">KCTC 32020</strain>
    </source>
</reference>
<dbReference type="Gene3D" id="2.160.20.10">
    <property type="entry name" value="Single-stranded right-handed beta-helix, Pectin lyase-like"/>
    <property type="match status" value="1"/>
</dbReference>
<dbReference type="AlphaFoldDB" id="A0A918YXV0"/>
<comment type="caution">
    <text evidence="2">The sequence shown here is derived from an EMBL/GenBank/DDBJ whole genome shotgun (WGS) entry which is preliminary data.</text>
</comment>
<accession>A0A918YXV0</accession>
<protein>
    <recommendedName>
        <fullName evidence="1">Rhamnogalacturonase A/B/Epimerase-like pectate lyase domain-containing protein</fullName>
    </recommendedName>
</protein>
<dbReference type="PANTHER" id="PTHR31339">
    <property type="entry name" value="PECTIN LYASE-RELATED"/>
    <property type="match status" value="1"/>
</dbReference>
<proteinExistence type="predicted"/>
<dbReference type="PANTHER" id="PTHR31339:SF9">
    <property type="entry name" value="PLASMIN AND FIBRONECTIN-BINDING PROTEIN A"/>
    <property type="match status" value="1"/>
</dbReference>
<evidence type="ECO:0000259" key="1">
    <source>
        <dbReference type="Pfam" id="PF12708"/>
    </source>
</evidence>
<dbReference type="InterPro" id="IPR006311">
    <property type="entry name" value="TAT_signal"/>
</dbReference>
<feature type="domain" description="Rhamnogalacturonase A/B/Epimerase-like pectate lyase" evidence="1">
    <location>
        <begin position="59"/>
        <end position="303"/>
    </location>
</feature>
<evidence type="ECO:0000313" key="3">
    <source>
        <dbReference type="Proteomes" id="UP000636453"/>
    </source>
</evidence>